<comment type="caution">
    <text evidence="2">The sequence shown here is derived from an EMBL/GenBank/DDBJ whole genome shotgun (WGS) entry which is preliminary data.</text>
</comment>
<evidence type="ECO:0000256" key="1">
    <source>
        <dbReference type="SAM" id="SignalP"/>
    </source>
</evidence>
<keyword evidence="3" id="KW-1185">Reference proteome</keyword>
<organism evidence="2 3">
    <name type="scientific">Bacillus stercoris</name>
    <dbReference type="NCBI Taxonomy" id="2054641"/>
    <lineage>
        <taxon>Bacteria</taxon>
        <taxon>Bacillati</taxon>
        <taxon>Bacillota</taxon>
        <taxon>Bacilli</taxon>
        <taxon>Bacillales</taxon>
        <taxon>Bacillaceae</taxon>
        <taxon>Bacillus</taxon>
    </lineage>
</organism>
<feature type="signal peptide" evidence="1">
    <location>
        <begin position="1"/>
        <end position="23"/>
    </location>
</feature>
<feature type="chain" id="PRO_5047257678" evidence="1">
    <location>
        <begin position="24"/>
        <end position="149"/>
    </location>
</feature>
<evidence type="ECO:0000313" key="3">
    <source>
        <dbReference type="Proteomes" id="UP001177898"/>
    </source>
</evidence>
<gene>
    <name evidence="2" type="ORF">RAQ16_01290</name>
</gene>
<evidence type="ECO:0000313" key="2">
    <source>
        <dbReference type="EMBL" id="MDQ1851036.1"/>
    </source>
</evidence>
<dbReference type="Proteomes" id="UP001177898">
    <property type="component" value="Unassembled WGS sequence"/>
</dbReference>
<reference evidence="2" key="1">
    <citation type="submission" date="2023-08" db="EMBL/GenBank/DDBJ databases">
        <title>Functional annotation and safety assessment of Bacillus stercoris.</title>
        <authorList>
            <person name="Pandit N.T."/>
            <person name="Ahir S.V."/>
            <person name="Chauhan D.A."/>
            <person name="Bose A."/>
            <person name="Dunlap C."/>
            <person name="Doshi J.A."/>
        </authorList>
    </citation>
    <scope>NUCLEOTIDE SEQUENCE</scope>
    <source>
        <strain evidence="2">ZBMF30</strain>
    </source>
</reference>
<dbReference type="InterPro" id="IPR058968">
    <property type="entry name" value="YoqH-like"/>
</dbReference>
<proteinExistence type="predicted"/>
<accession>A0ABU0V285</accession>
<name>A0ABU0V285_9BACI</name>
<dbReference type="EMBL" id="JAVCYS010000002">
    <property type="protein sequence ID" value="MDQ1851036.1"/>
    <property type="molecule type" value="Genomic_DNA"/>
</dbReference>
<keyword evidence="1" id="KW-0732">Signal</keyword>
<dbReference type="Pfam" id="PF26349">
    <property type="entry name" value="YoqH"/>
    <property type="match status" value="1"/>
</dbReference>
<sequence>MTRFILVLSLLAATVAYPTQVNASTMPCSLIIEPVDQSLRNAKGVALIYKVQLNPPSAARTNISILAVHLPEPSSYGNYDTYEGFASKPGEISWRFKLYPTPEDSPSWVGRIDSITAEMRKVNVQVRLSNTRTEKLGPSVLTNNVQSCD</sequence>
<protein>
    <submittedName>
        <fullName evidence="2">Uncharacterized protein</fullName>
    </submittedName>
</protein>
<dbReference type="RefSeq" id="WP_306644853.1">
    <property type="nucleotide sequence ID" value="NZ_JAVCYS010000002.1"/>
</dbReference>